<evidence type="ECO:0000313" key="7">
    <source>
        <dbReference type="EMBL" id="KAL3818843.1"/>
    </source>
</evidence>
<organism evidence="7 8">
    <name type="scientific">Penstemon smallii</name>
    <dbReference type="NCBI Taxonomy" id="265156"/>
    <lineage>
        <taxon>Eukaryota</taxon>
        <taxon>Viridiplantae</taxon>
        <taxon>Streptophyta</taxon>
        <taxon>Embryophyta</taxon>
        <taxon>Tracheophyta</taxon>
        <taxon>Spermatophyta</taxon>
        <taxon>Magnoliopsida</taxon>
        <taxon>eudicotyledons</taxon>
        <taxon>Gunneridae</taxon>
        <taxon>Pentapetalae</taxon>
        <taxon>asterids</taxon>
        <taxon>lamiids</taxon>
        <taxon>Lamiales</taxon>
        <taxon>Plantaginaceae</taxon>
        <taxon>Cheloneae</taxon>
        <taxon>Penstemon</taxon>
    </lineage>
</organism>
<dbReference type="FunFam" id="2.20.25.80:FF:000003">
    <property type="entry name" value="WRKY transcription factor 57"/>
    <property type="match status" value="1"/>
</dbReference>
<evidence type="ECO:0000256" key="2">
    <source>
        <dbReference type="ARBA" id="ARBA00023015"/>
    </source>
</evidence>
<keyword evidence="8" id="KW-1185">Reference proteome</keyword>
<keyword evidence="4" id="KW-0804">Transcription</keyword>
<dbReference type="GO" id="GO:0003677">
    <property type="term" value="F:DNA binding"/>
    <property type="evidence" value="ECO:0007669"/>
    <property type="project" value="UniProtKB-KW"/>
</dbReference>
<dbReference type="Pfam" id="PF03106">
    <property type="entry name" value="WRKY"/>
    <property type="match status" value="1"/>
</dbReference>
<sequence>MFDFNSTMNSISLIENYPNPNPNPNFDNEASYNSTNDNPPPCFDFLDYIMSIDEGSESEEYFFLQNNDVQESVTNCIDGSLDSADDFPLNIKCTRELKKYKTQVEFKYAFKTKSNIEFMDDGFKWRKYGKKKVKSSPNPRNYFKCSSGGCSVKKRVERDREDSSYVITTYEGVHNHQTPT</sequence>
<evidence type="ECO:0000256" key="1">
    <source>
        <dbReference type="ARBA" id="ARBA00004123"/>
    </source>
</evidence>
<keyword evidence="2" id="KW-0805">Transcription regulation</keyword>
<dbReference type="InterPro" id="IPR003657">
    <property type="entry name" value="WRKY_dom"/>
</dbReference>
<keyword evidence="5" id="KW-0539">Nucleus</keyword>
<dbReference type="Proteomes" id="UP001634393">
    <property type="component" value="Unassembled WGS sequence"/>
</dbReference>
<dbReference type="SMART" id="SM00774">
    <property type="entry name" value="WRKY"/>
    <property type="match status" value="1"/>
</dbReference>
<gene>
    <name evidence="7" type="ORF">ACJIZ3_004748</name>
</gene>
<evidence type="ECO:0000313" key="8">
    <source>
        <dbReference type="Proteomes" id="UP001634393"/>
    </source>
</evidence>
<evidence type="ECO:0000259" key="6">
    <source>
        <dbReference type="PROSITE" id="PS50811"/>
    </source>
</evidence>
<accession>A0ABD3S2X4</accession>
<dbReference type="InterPro" id="IPR036576">
    <property type="entry name" value="WRKY_dom_sf"/>
</dbReference>
<comment type="subcellular location">
    <subcellularLocation>
        <location evidence="1">Nucleus</location>
    </subcellularLocation>
</comment>
<dbReference type="PROSITE" id="PS50811">
    <property type="entry name" value="WRKY"/>
    <property type="match status" value="1"/>
</dbReference>
<dbReference type="Gene3D" id="2.20.25.80">
    <property type="entry name" value="WRKY domain"/>
    <property type="match status" value="1"/>
</dbReference>
<dbReference type="InterPro" id="IPR044810">
    <property type="entry name" value="WRKY_plant"/>
</dbReference>
<evidence type="ECO:0000256" key="3">
    <source>
        <dbReference type="ARBA" id="ARBA00023125"/>
    </source>
</evidence>
<dbReference type="EMBL" id="JBJXBP010000007">
    <property type="protein sequence ID" value="KAL3818843.1"/>
    <property type="molecule type" value="Genomic_DNA"/>
</dbReference>
<evidence type="ECO:0000256" key="5">
    <source>
        <dbReference type="ARBA" id="ARBA00023242"/>
    </source>
</evidence>
<dbReference type="AlphaFoldDB" id="A0ABD3S2X4"/>
<dbReference type="SUPFAM" id="SSF118290">
    <property type="entry name" value="WRKY DNA-binding domain"/>
    <property type="match status" value="1"/>
</dbReference>
<evidence type="ECO:0000256" key="4">
    <source>
        <dbReference type="ARBA" id="ARBA00023163"/>
    </source>
</evidence>
<reference evidence="7 8" key="1">
    <citation type="submission" date="2024-12" db="EMBL/GenBank/DDBJ databases">
        <title>The unique morphological basis and parallel evolutionary history of personate flowers in Penstemon.</title>
        <authorList>
            <person name="Depatie T.H."/>
            <person name="Wessinger C.A."/>
        </authorList>
    </citation>
    <scope>NUCLEOTIDE SEQUENCE [LARGE SCALE GENOMIC DNA]</scope>
    <source>
        <strain evidence="7">WTNN_2</strain>
        <tissue evidence="7">Leaf</tissue>
    </source>
</reference>
<dbReference type="PANTHER" id="PTHR31221:SF283">
    <property type="entry name" value="WRKY DOMAIN-CONTAINING PROTEIN"/>
    <property type="match status" value="1"/>
</dbReference>
<comment type="caution">
    <text evidence="7">The sequence shown here is derived from an EMBL/GenBank/DDBJ whole genome shotgun (WGS) entry which is preliminary data.</text>
</comment>
<proteinExistence type="predicted"/>
<feature type="domain" description="WRKY" evidence="6">
    <location>
        <begin position="114"/>
        <end position="179"/>
    </location>
</feature>
<keyword evidence="3" id="KW-0238">DNA-binding</keyword>
<name>A0ABD3S2X4_9LAMI</name>
<dbReference type="PANTHER" id="PTHR31221">
    <property type="entry name" value="WRKY TRANSCRIPTION FACTOR PROTEIN 1-RELATED"/>
    <property type="match status" value="1"/>
</dbReference>
<protein>
    <recommendedName>
        <fullName evidence="6">WRKY domain-containing protein</fullName>
    </recommendedName>
</protein>
<dbReference type="GO" id="GO:0005634">
    <property type="term" value="C:nucleus"/>
    <property type="evidence" value="ECO:0007669"/>
    <property type="project" value="UniProtKB-SubCell"/>
</dbReference>